<dbReference type="EMBL" id="CAFBQU010000036">
    <property type="protein sequence ID" value="CAB5066620.1"/>
    <property type="molecule type" value="Genomic_DNA"/>
</dbReference>
<organism evidence="1">
    <name type="scientific">freshwater metagenome</name>
    <dbReference type="NCBI Taxonomy" id="449393"/>
    <lineage>
        <taxon>unclassified sequences</taxon>
        <taxon>metagenomes</taxon>
        <taxon>ecological metagenomes</taxon>
    </lineage>
</organism>
<sequence>MCKYESMTFPAAASMRTTSPKSMFSLRTIFKLSSCSWRSDTAATPLSMMRFANASASALKASLPATKSVSHFSFAIAPTLPRMTKATTPWLFSRSSRFALAARPFSRSHCLASSILPLFSSSAFLQSIIPAPVESRRVFTSLAVYDIRESGSWSRCRRGCGNGFWFNNRCSDCSNCSSGIGNSSSGSLCCSN</sequence>
<dbReference type="AlphaFoldDB" id="A0A6J7UKY7"/>
<protein>
    <submittedName>
        <fullName evidence="1">Unannotated protein</fullName>
    </submittedName>
</protein>
<name>A0A6J7UKY7_9ZZZZ</name>
<accession>A0A6J7UKY7</accession>
<reference evidence="1" key="1">
    <citation type="submission" date="2020-05" db="EMBL/GenBank/DDBJ databases">
        <authorList>
            <person name="Chiriac C."/>
            <person name="Salcher M."/>
            <person name="Ghai R."/>
            <person name="Kavagutti S V."/>
        </authorList>
    </citation>
    <scope>NUCLEOTIDE SEQUENCE</scope>
</reference>
<gene>
    <name evidence="1" type="ORF">UFOPK4347_01235</name>
</gene>
<proteinExistence type="predicted"/>
<evidence type="ECO:0000313" key="1">
    <source>
        <dbReference type="EMBL" id="CAB5066620.1"/>
    </source>
</evidence>